<keyword evidence="1" id="KW-0812">Transmembrane</keyword>
<dbReference type="OrthoDB" id="1189445at2"/>
<dbReference type="AlphaFoldDB" id="A0A1M7KBX8"/>
<sequence>MTSSWLPDFFPDNKYREARLAELYTDTQLILKEAKSTYDNFIQLLKVVNKEIAEVYKKANLTIPPVTDRDIFEGKKNLLKVNTTNTVISISSIVLDVVGVAAVGYLAPAATIMLVEAGVLAAETAATVLVSVLGMELLTVGGLLGGIFGVLIVGGTIVAVTFGIKALADWKARTQLRKGIYDMGQLRIKTKVALDRSKILCDSLASVKTTCQTLTKRLKGNDKFSDKDIQNLIKDAINPEIIKMENITEESTKQELERLDTERNSWTKEDQEGKDIISTESIPVFLNIAVGDPENSIPITPEGLKLIEIKGPHHLYPGMITTNKQLWPFCKTDNEASVIVVAFDNNGNILNEYPAVAESSALDRLTEDNTFTLIGNADNQPILINF</sequence>
<protein>
    <submittedName>
        <fullName evidence="2">Uncharacterized protein</fullName>
    </submittedName>
</protein>
<gene>
    <name evidence="2" type="ORF">SAMN05444266_109243</name>
</gene>
<keyword evidence="1" id="KW-0472">Membrane</keyword>
<dbReference type="RefSeq" id="WP_073085756.1">
    <property type="nucleotide sequence ID" value="NZ_FRBL01000009.1"/>
</dbReference>
<proteinExistence type="predicted"/>
<evidence type="ECO:0000313" key="2">
    <source>
        <dbReference type="EMBL" id="SHM62760.1"/>
    </source>
</evidence>
<evidence type="ECO:0000256" key="1">
    <source>
        <dbReference type="SAM" id="Phobius"/>
    </source>
</evidence>
<accession>A0A1M7KBX8</accession>
<keyword evidence="3" id="KW-1185">Reference proteome</keyword>
<organism evidence="2 3">
    <name type="scientific">Chitinophaga jiangningensis</name>
    <dbReference type="NCBI Taxonomy" id="1419482"/>
    <lineage>
        <taxon>Bacteria</taxon>
        <taxon>Pseudomonadati</taxon>
        <taxon>Bacteroidota</taxon>
        <taxon>Chitinophagia</taxon>
        <taxon>Chitinophagales</taxon>
        <taxon>Chitinophagaceae</taxon>
        <taxon>Chitinophaga</taxon>
    </lineage>
</organism>
<keyword evidence="1" id="KW-1133">Transmembrane helix</keyword>
<feature type="transmembrane region" description="Helical" evidence="1">
    <location>
        <begin position="147"/>
        <end position="168"/>
    </location>
</feature>
<reference evidence="2 3" key="1">
    <citation type="submission" date="2016-11" db="EMBL/GenBank/DDBJ databases">
        <authorList>
            <person name="Jaros S."/>
            <person name="Januszkiewicz K."/>
            <person name="Wedrychowicz H."/>
        </authorList>
    </citation>
    <scope>NUCLEOTIDE SEQUENCE [LARGE SCALE GENOMIC DNA]</scope>
    <source>
        <strain evidence="2 3">DSM 27406</strain>
    </source>
</reference>
<feature type="transmembrane region" description="Helical" evidence="1">
    <location>
        <begin position="87"/>
        <end position="107"/>
    </location>
</feature>
<feature type="transmembrane region" description="Helical" evidence="1">
    <location>
        <begin position="114"/>
        <end position="135"/>
    </location>
</feature>
<dbReference type="EMBL" id="FRBL01000009">
    <property type="protein sequence ID" value="SHM62760.1"/>
    <property type="molecule type" value="Genomic_DNA"/>
</dbReference>
<dbReference type="Proteomes" id="UP000184420">
    <property type="component" value="Unassembled WGS sequence"/>
</dbReference>
<evidence type="ECO:0000313" key="3">
    <source>
        <dbReference type="Proteomes" id="UP000184420"/>
    </source>
</evidence>
<name>A0A1M7KBX8_9BACT</name>